<dbReference type="Gene3D" id="3.40.50.2020">
    <property type="match status" value="1"/>
</dbReference>
<dbReference type="InterPro" id="IPR000836">
    <property type="entry name" value="PRTase_dom"/>
</dbReference>
<dbReference type="InterPro" id="IPR029057">
    <property type="entry name" value="PRTase-like"/>
</dbReference>
<dbReference type="Proteomes" id="UP000005955">
    <property type="component" value="Unassembled WGS sequence"/>
</dbReference>
<proteinExistence type="predicted"/>
<organism evidence="1 2">
    <name type="scientific">Streptococcus sanguinis SK330</name>
    <dbReference type="NCBI Taxonomy" id="888813"/>
    <lineage>
        <taxon>Bacteria</taxon>
        <taxon>Bacillati</taxon>
        <taxon>Bacillota</taxon>
        <taxon>Bacilli</taxon>
        <taxon>Lactobacillales</taxon>
        <taxon>Streptococcaceae</taxon>
        <taxon>Streptococcus</taxon>
    </lineage>
</organism>
<dbReference type="SUPFAM" id="SSF53271">
    <property type="entry name" value="PRTase-like"/>
    <property type="match status" value="1"/>
</dbReference>
<evidence type="ECO:0000313" key="2">
    <source>
        <dbReference type="Proteomes" id="UP000005955"/>
    </source>
</evidence>
<protein>
    <recommendedName>
        <fullName evidence="3">Phosphoribosyltransferase domain-containing protein</fullName>
    </recommendedName>
</protein>
<sequence>MVIDLLEEVPQANQALALDWYKNNGYSDIGKAVFDIKYSYILNQSLTVLQLDRALDFLVNSLLEFTYDMDLILPVPSFNPNHKKNTGGDLKIMYMVAERLGAISGRKFDFTVLEKTSSNQAKDSLLNESDYISKKLPPQIKKVLLIDDLFGEGNTAKNTISVLKRANPNIFVRFISLTKNKYGGIHKFYDCRISKYDAYHISDNGDASIDLYFYKNDKAERVKIWSNHNLFQEIKDTYDKKGFNKVFEFSIYKKQNGYWQIDDI</sequence>
<comment type="caution">
    <text evidence="1">The sequence shown here is derived from an EMBL/GenBank/DDBJ whole genome shotgun (WGS) entry which is preliminary data.</text>
</comment>
<accession>F2C9W0</accession>
<dbReference type="EMBL" id="AFBD01000007">
    <property type="protein sequence ID" value="EGF13492.1"/>
    <property type="molecule type" value="Genomic_DNA"/>
</dbReference>
<reference evidence="1 2" key="1">
    <citation type="submission" date="2011-02" db="EMBL/GenBank/DDBJ databases">
        <authorList>
            <person name="Muzny D."/>
            <person name="Qin X."/>
            <person name="Deng J."/>
            <person name="Jiang H."/>
            <person name="Liu Y."/>
            <person name="Qu J."/>
            <person name="Song X.-Z."/>
            <person name="Zhang L."/>
            <person name="Thornton R."/>
            <person name="Coyle M."/>
            <person name="Francisco L."/>
            <person name="Jackson L."/>
            <person name="Javaid M."/>
            <person name="Korchina V."/>
            <person name="Kovar C."/>
            <person name="Mata R."/>
            <person name="Mathew T."/>
            <person name="Ngo R."/>
            <person name="Nguyen L."/>
            <person name="Nguyen N."/>
            <person name="Okwuonu G."/>
            <person name="Ongeri F."/>
            <person name="Pham C."/>
            <person name="Simmons D."/>
            <person name="Wilczek-Boney K."/>
            <person name="Hale W."/>
            <person name="Jakkamsetti A."/>
            <person name="Pham P."/>
            <person name="Ruth R."/>
            <person name="San Lucas F."/>
            <person name="Warren J."/>
            <person name="Zhang J."/>
            <person name="Zhao Z."/>
            <person name="Zhou C."/>
            <person name="Zhu D."/>
            <person name="Lee S."/>
            <person name="Bess C."/>
            <person name="Blankenburg K."/>
            <person name="Forbes L."/>
            <person name="Fu Q."/>
            <person name="Gubbala S."/>
            <person name="Hirani K."/>
            <person name="Jayaseelan J.C."/>
            <person name="Lara F."/>
            <person name="Munidasa M."/>
            <person name="Palculict T."/>
            <person name="Patil S."/>
            <person name="Pu L.-L."/>
            <person name="Saada N."/>
            <person name="Tang L."/>
            <person name="Weissenberger G."/>
            <person name="Zhu Y."/>
            <person name="Hemphill L."/>
            <person name="Shang Y."/>
            <person name="Youmans B."/>
            <person name="Ayvaz T."/>
            <person name="Ross M."/>
            <person name="Santibanez J."/>
            <person name="Aqrawi P."/>
            <person name="Gross S."/>
            <person name="Joshi V."/>
            <person name="Fowler G."/>
            <person name="Nazareth L."/>
            <person name="Reid J."/>
            <person name="Worley K."/>
            <person name="Petrosino J."/>
            <person name="Highlander S."/>
            <person name="Gibbs R."/>
        </authorList>
    </citation>
    <scope>NUCLEOTIDE SEQUENCE [LARGE SCALE GENOMIC DNA]</scope>
    <source>
        <strain evidence="1 2">SK330</strain>
    </source>
</reference>
<gene>
    <name evidence="1" type="ORF">HMPREF9386_1966</name>
</gene>
<dbReference type="AlphaFoldDB" id="F2C9W0"/>
<dbReference type="CDD" id="cd06223">
    <property type="entry name" value="PRTases_typeI"/>
    <property type="match status" value="1"/>
</dbReference>
<dbReference type="RefSeq" id="WP_002916781.1">
    <property type="nucleotide sequence ID" value="NZ_GL878552.1"/>
</dbReference>
<dbReference type="PATRIC" id="fig|888813.3.peg.1935"/>
<dbReference type="HOGENOM" id="CLU_1026439_0_0_9"/>
<evidence type="ECO:0000313" key="1">
    <source>
        <dbReference type="EMBL" id="EGF13492.1"/>
    </source>
</evidence>
<evidence type="ECO:0008006" key="3">
    <source>
        <dbReference type="Google" id="ProtNLM"/>
    </source>
</evidence>
<name>F2C9W0_STRSA</name>